<protein>
    <recommendedName>
        <fullName evidence="2">FAD dependent oxidoreductase domain-containing protein</fullName>
    </recommendedName>
</protein>
<dbReference type="AlphaFoldDB" id="A0A0K9PZR5"/>
<dbReference type="InterPro" id="IPR036188">
    <property type="entry name" value="FAD/NAD-bd_sf"/>
</dbReference>
<evidence type="ECO:0000313" key="4">
    <source>
        <dbReference type="Proteomes" id="UP000036987"/>
    </source>
</evidence>
<comment type="caution">
    <text evidence="3">The sequence shown here is derived from an EMBL/GenBank/DDBJ whole genome shotgun (WGS) entry which is preliminary data.</text>
</comment>
<dbReference type="InterPro" id="IPR006076">
    <property type="entry name" value="FAD-dep_OxRdtase"/>
</dbReference>
<dbReference type="SUPFAM" id="SSF51905">
    <property type="entry name" value="FAD/NAD(P)-binding domain"/>
    <property type="match status" value="1"/>
</dbReference>
<dbReference type="PANTHER" id="PTHR13847">
    <property type="entry name" value="SARCOSINE DEHYDROGENASE-RELATED"/>
    <property type="match status" value="1"/>
</dbReference>
<reference evidence="4" key="1">
    <citation type="journal article" date="2016" name="Nature">
        <title>The genome of the seagrass Zostera marina reveals angiosperm adaptation to the sea.</title>
        <authorList>
            <person name="Olsen J.L."/>
            <person name="Rouze P."/>
            <person name="Verhelst B."/>
            <person name="Lin Y.-C."/>
            <person name="Bayer T."/>
            <person name="Collen J."/>
            <person name="Dattolo E."/>
            <person name="De Paoli E."/>
            <person name="Dittami S."/>
            <person name="Maumus F."/>
            <person name="Michel G."/>
            <person name="Kersting A."/>
            <person name="Lauritano C."/>
            <person name="Lohaus R."/>
            <person name="Toepel M."/>
            <person name="Tonon T."/>
            <person name="Vanneste K."/>
            <person name="Amirebrahimi M."/>
            <person name="Brakel J."/>
            <person name="Bostroem C."/>
            <person name="Chovatia M."/>
            <person name="Grimwood J."/>
            <person name="Jenkins J.W."/>
            <person name="Jueterbock A."/>
            <person name="Mraz A."/>
            <person name="Stam W.T."/>
            <person name="Tice H."/>
            <person name="Bornberg-Bauer E."/>
            <person name="Green P.J."/>
            <person name="Pearson G.A."/>
            <person name="Procaccini G."/>
            <person name="Duarte C.M."/>
            <person name="Schmutz J."/>
            <person name="Reusch T.B.H."/>
            <person name="Van de Peer Y."/>
        </authorList>
    </citation>
    <scope>NUCLEOTIDE SEQUENCE [LARGE SCALE GENOMIC DNA]</scope>
    <source>
        <strain evidence="4">cv. Finnish</strain>
    </source>
</reference>
<feature type="domain" description="FAD dependent oxidoreductase" evidence="2">
    <location>
        <begin position="57"/>
        <end position="423"/>
    </location>
</feature>
<dbReference type="OMA" id="DDTVYAC"/>
<keyword evidence="1" id="KW-0560">Oxidoreductase</keyword>
<dbReference type="STRING" id="29655.A0A0K9PZR5"/>
<dbReference type="PANTHER" id="PTHR13847:SF150">
    <property type="entry name" value="OXIDOREDUCTASE TDA3-RELATED"/>
    <property type="match status" value="1"/>
</dbReference>
<dbReference type="Gene3D" id="3.50.50.60">
    <property type="entry name" value="FAD/NAD(P)-binding domain"/>
    <property type="match status" value="1"/>
</dbReference>
<dbReference type="FunFam" id="3.50.50.60:FF:000360">
    <property type="entry name" value="FAD-dependent oxidoreductase family protein"/>
    <property type="match status" value="1"/>
</dbReference>
<organism evidence="3 4">
    <name type="scientific">Zostera marina</name>
    <name type="common">Eelgrass</name>
    <dbReference type="NCBI Taxonomy" id="29655"/>
    <lineage>
        <taxon>Eukaryota</taxon>
        <taxon>Viridiplantae</taxon>
        <taxon>Streptophyta</taxon>
        <taxon>Embryophyta</taxon>
        <taxon>Tracheophyta</taxon>
        <taxon>Spermatophyta</taxon>
        <taxon>Magnoliopsida</taxon>
        <taxon>Liliopsida</taxon>
        <taxon>Zosteraceae</taxon>
        <taxon>Zostera</taxon>
    </lineage>
</organism>
<keyword evidence="4" id="KW-1185">Reference proteome</keyword>
<dbReference type="GO" id="GO:0016491">
    <property type="term" value="F:oxidoreductase activity"/>
    <property type="evidence" value="ECO:0007669"/>
    <property type="project" value="UniProtKB-KW"/>
</dbReference>
<dbReference type="FunFam" id="3.30.9.10:FF:000033">
    <property type="entry name" value="Putative oxidoreductase C1F5.03c"/>
    <property type="match status" value="1"/>
</dbReference>
<name>A0A0K9PZR5_ZOSMR</name>
<dbReference type="GO" id="GO:0005737">
    <property type="term" value="C:cytoplasm"/>
    <property type="evidence" value="ECO:0000318"/>
    <property type="project" value="GO_Central"/>
</dbReference>
<evidence type="ECO:0000256" key="1">
    <source>
        <dbReference type="ARBA" id="ARBA00023002"/>
    </source>
</evidence>
<dbReference type="EMBL" id="LFYR01000337">
    <property type="protein sequence ID" value="KMZ74419.1"/>
    <property type="molecule type" value="Genomic_DNA"/>
</dbReference>
<sequence length="446" mass="47239">MILISTSLPVPPPPPPASTYHCRLLSKTQRHRSRFLITSTMSTESPNGKNLNLIPKRIVICGGGVIGASTAYFLSSMSSPSSPPLHVTLIEKSSVACAASGKAGGFLALDWCDGGPLSSLARTSFHLHRSLAEKLHGSESYGYRPLETLSLSINKSSSGAGSSSSTTKTGARKGLVPPWIDGLAENVKKIGSFETTAQVHPQLFTRRMVSAAVANGNVEVVIGEVVDVMMDGDRAVGVSLRKKDKGENEMKVISLDADVVVLALGPWSSRNRLVSSVFALSACKAHSIVLRPSKPEAITPQALFLSYTCSRSSRTLDPEVYPRPSGEVYLCGMSKNDEVPDNPDEIVGEPESIAMLHEIAGTVSSHLKTAEILAEQACFLPCTDDGLPVIGEIPGASCCYVATGHNCWGILNGPATGKALAELILNGTSITDDLAPFSPARFIKDR</sequence>
<proteinExistence type="predicted"/>
<dbReference type="Pfam" id="PF01266">
    <property type="entry name" value="DAO"/>
    <property type="match status" value="1"/>
</dbReference>
<evidence type="ECO:0000313" key="3">
    <source>
        <dbReference type="EMBL" id="KMZ74419.1"/>
    </source>
</evidence>
<dbReference type="Gene3D" id="3.30.9.10">
    <property type="entry name" value="D-Amino Acid Oxidase, subunit A, domain 2"/>
    <property type="match status" value="1"/>
</dbReference>
<dbReference type="OrthoDB" id="498204at2759"/>
<dbReference type="Proteomes" id="UP000036987">
    <property type="component" value="Unassembled WGS sequence"/>
</dbReference>
<gene>
    <name evidence="3" type="ORF">ZOSMA_129G00110</name>
</gene>
<evidence type="ECO:0000259" key="2">
    <source>
        <dbReference type="Pfam" id="PF01266"/>
    </source>
</evidence>
<accession>A0A0K9PZR5</accession>